<dbReference type="EMBL" id="KY774314">
    <property type="protein sequence ID" value="ART30572.1"/>
    <property type="molecule type" value="Genomic_DNA"/>
</dbReference>
<name>A0A1Y0AZF9_9LAMI</name>
<gene>
    <name evidence="1" type="ORF">AEK19_MT0296</name>
</gene>
<keyword evidence="1" id="KW-0496">Mitochondrion</keyword>
<reference evidence="1" key="1">
    <citation type="submission" date="2017-03" db="EMBL/GenBank/DDBJ databases">
        <title>The mitochondrial genome of the carnivorous plant Utricularia reniformis (Lentibulariaceae): structure, comparative analysis and evolutionary landmarks.</title>
        <authorList>
            <person name="Silva S.R."/>
            <person name="Alvarenga D.O."/>
            <person name="Michael T.P."/>
            <person name="Miranda V.F.O."/>
            <person name="Varani A.M."/>
        </authorList>
    </citation>
    <scope>NUCLEOTIDE SEQUENCE</scope>
</reference>
<geneLocation type="mitochondrion" evidence="1"/>
<protein>
    <submittedName>
        <fullName evidence="1">Uncharacterized protein</fullName>
    </submittedName>
</protein>
<dbReference type="AlphaFoldDB" id="A0A1Y0AZF9"/>
<sequence>MVKRILLDDSCSNKLCVERSTSPGIEMGSHSASDSG</sequence>
<organism evidence="1">
    <name type="scientific">Utricularia reniformis</name>
    <dbReference type="NCBI Taxonomy" id="192314"/>
    <lineage>
        <taxon>Eukaryota</taxon>
        <taxon>Viridiplantae</taxon>
        <taxon>Streptophyta</taxon>
        <taxon>Embryophyta</taxon>
        <taxon>Tracheophyta</taxon>
        <taxon>Spermatophyta</taxon>
        <taxon>Magnoliopsida</taxon>
        <taxon>eudicotyledons</taxon>
        <taxon>Gunneridae</taxon>
        <taxon>Pentapetalae</taxon>
        <taxon>asterids</taxon>
        <taxon>lamiids</taxon>
        <taxon>Lamiales</taxon>
        <taxon>Lentibulariaceae</taxon>
        <taxon>Utricularia</taxon>
    </lineage>
</organism>
<accession>A0A1Y0AZF9</accession>
<evidence type="ECO:0000313" key="1">
    <source>
        <dbReference type="EMBL" id="ART30572.1"/>
    </source>
</evidence>
<proteinExistence type="predicted"/>